<gene>
    <name evidence="2" type="ORF">ACFOND_07225</name>
</gene>
<feature type="signal peptide" evidence="1">
    <location>
        <begin position="1"/>
        <end position="19"/>
    </location>
</feature>
<dbReference type="RefSeq" id="WP_290282565.1">
    <property type="nucleotide sequence ID" value="NZ_JAUFQI010000001.1"/>
</dbReference>
<feature type="chain" id="PRO_5046791446" evidence="1">
    <location>
        <begin position="20"/>
        <end position="278"/>
    </location>
</feature>
<accession>A0ABV7WRE8</accession>
<dbReference type="InterPro" id="IPR038537">
    <property type="entry name" value="TatT_sf"/>
</dbReference>
<dbReference type="EMBL" id="JBHRYN010000008">
    <property type="protein sequence ID" value="MFC3701429.1"/>
    <property type="molecule type" value="Genomic_DNA"/>
</dbReference>
<dbReference type="Proteomes" id="UP001595710">
    <property type="component" value="Unassembled WGS sequence"/>
</dbReference>
<dbReference type="Gene3D" id="1.25.40.920">
    <property type="entry name" value="TRAP transporter T-component"/>
    <property type="match status" value="1"/>
</dbReference>
<reference evidence="3" key="1">
    <citation type="journal article" date="2019" name="Int. J. Syst. Evol. Microbiol.">
        <title>The Global Catalogue of Microorganisms (GCM) 10K type strain sequencing project: providing services to taxonomists for standard genome sequencing and annotation.</title>
        <authorList>
            <consortium name="The Broad Institute Genomics Platform"/>
            <consortium name="The Broad Institute Genome Sequencing Center for Infectious Disease"/>
            <person name="Wu L."/>
            <person name="Ma J."/>
        </authorList>
    </citation>
    <scope>NUCLEOTIDE SEQUENCE [LARGE SCALE GENOMIC DNA]</scope>
    <source>
        <strain evidence="3">CECT 8288</strain>
    </source>
</reference>
<dbReference type="InterPro" id="IPR031823">
    <property type="entry name" value="TatT"/>
</dbReference>
<proteinExistence type="predicted"/>
<keyword evidence="1" id="KW-0732">Signal</keyword>
<dbReference type="PROSITE" id="PS51257">
    <property type="entry name" value="PROKAR_LIPOPROTEIN"/>
    <property type="match status" value="1"/>
</dbReference>
<protein>
    <submittedName>
        <fullName evidence="2">TRAP transporter TatT component family protein</fullName>
    </submittedName>
</protein>
<name>A0ABV7WRE8_9GAMM</name>
<evidence type="ECO:0000256" key="1">
    <source>
        <dbReference type="SAM" id="SignalP"/>
    </source>
</evidence>
<evidence type="ECO:0000313" key="2">
    <source>
        <dbReference type="EMBL" id="MFC3701429.1"/>
    </source>
</evidence>
<sequence>MLRLSVFVCAAIISGCATTQLPANLSGAILNSDDLETVNDGLPAYLLMVDALVSTYPNSEAMHLTAASLNGSYAGVFIPAEQSIRKKNMSTKALNYAFEAFCLHDENACDLKDTHRDDFVGKIEQWSDKDDVPYLYALGTAWASFIQANSDDWLAVAQLGQAEAVLKQLVSIDESYEKGMGLLYLGVMNSILPPSLGGKPDVAQDYYERALKAGKEENLIIYVYYAANYARLMFDQELHDQLLQQVLSLDPYVEGYTLQNVYAQQQAKLLLASSYDYF</sequence>
<organism evidence="2 3">
    <name type="scientific">Reinekea marina</name>
    <dbReference type="NCBI Taxonomy" id="1310421"/>
    <lineage>
        <taxon>Bacteria</taxon>
        <taxon>Pseudomonadati</taxon>
        <taxon>Pseudomonadota</taxon>
        <taxon>Gammaproteobacteria</taxon>
        <taxon>Oceanospirillales</taxon>
        <taxon>Saccharospirillaceae</taxon>
        <taxon>Reinekea</taxon>
    </lineage>
</organism>
<comment type="caution">
    <text evidence="2">The sequence shown here is derived from an EMBL/GenBank/DDBJ whole genome shotgun (WGS) entry which is preliminary data.</text>
</comment>
<evidence type="ECO:0000313" key="3">
    <source>
        <dbReference type="Proteomes" id="UP001595710"/>
    </source>
</evidence>
<keyword evidence="3" id="KW-1185">Reference proteome</keyword>
<dbReference type="Pfam" id="PF16811">
    <property type="entry name" value="TAtT"/>
    <property type="match status" value="1"/>
</dbReference>